<dbReference type="PANTHER" id="PTHR34956">
    <property type="entry name" value="OS05G0397300 PROTEIN"/>
    <property type="match status" value="1"/>
</dbReference>
<dbReference type="Proteomes" id="UP001346149">
    <property type="component" value="Unassembled WGS sequence"/>
</dbReference>
<evidence type="ECO:0000256" key="1">
    <source>
        <dbReference type="SAM" id="MobiDB-lite"/>
    </source>
</evidence>
<name>A0AAN7MBB0_TRANT</name>
<accession>A0AAN7MBB0</accession>
<dbReference type="AlphaFoldDB" id="A0AAN7MBB0"/>
<protein>
    <submittedName>
        <fullName evidence="2">Uncharacterized protein</fullName>
    </submittedName>
</protein>
<feature type="region of interest" description="Disordered" evidence="1">
    <location>
        <begin position="75"/>
        <end position="126"/>
    </location>
</feature>
<feature type="compositionally biased region" description="Basic and acidic residues" evidence="1">
    <location>
        <begin position="108"/>
        <end position="120"/>
    </location>
</feature>
<evidence type="ECO:0000313" key="2">
    <source>
        <dbReference type="EMBL" id="KAK4793521.1"/>
    </source>
</evidence>
<reference evidence="2 3" key="1">
    <citation type="journal article" date="2023" name="Hortic Res">
        <title>Pangenome of water caltrop reveals structural variations and asymmetric subgenome divergence after allopolyploidization.</title>
        <authorList>
            <person name="Zhang X."/>
            <person name="Chen Y."/>
            <person name="Wang L."/>
            <person name="Yuan Y."/>
            <person name="Fang M."/>
            <person name="Shi L."/>
            <person name="Lu R."/>
            <person name="Comes H.P."/>
            <person name="Ma Y."/>
            <person name="Chen Y."/>
            <person name="Huang G."/>
            <person name="Zhou Y."/>
            <person name="Zheng Z."/>
            <person name="Qiu Y."/>
        </authorList>
    </citation>
    <scope>NUCLEOTIDE SEQUENCE [LARGE SCALE GENOMIC DNA]</scope>
    <source>
        <strain evidence="2">F231</strain>
    </source>
</reference>
<gene>
    <name evidence="2" type="ORF">SAY86_023956</name>
</gene>
<organism evidence="2 3">
    <name type="scientific">Trapa natans</name>
    <name type="common">Water chestnut</name>
    <dbReference type="NCBI Taxonomy" id="22666"/>
    <lineage>
        <taxon>Eukaryota</taxon>
        <taxon>Viridiplantae</taxon>
        <taxon>Streptophyta</taxon>
        <taxon>Embryophyta</taxon>
        <taxon>Tracheophyta</taxon>
        <taxon>Spermatophyta</taxon>
        <taxon>Magnoliopsida</taxon>
        <taxon>eudicotyledons</taxon>
        <taxon>Gunneridae</taxon>
        <taxon>Pentapetalae</taxon>
        <taxon>rosids</taxon>
        <taxon>malvids</taxon>
        <taxon>Myrtales</taxon>
        <taxon>Lythraceae</taxon>
        <taxon>Trapa</taxon>
    </lineage>
</organism>
<evidence type="ECO:0000313" key="3">
    <source>
        <dbReference type="Proteomes" id="UP001346149"/>
    </source>
</evidence>
<feature type="compositionally biased region" description="Low complexity" evidence="1">
    <location>
        <begin position="93"/>
        <end position="104"/>
    </location>
</feature>
<sequence>MEDDLLFADLSKQISLLIMEDDDVVLEEEPLDPYWHYSSALQGFYRAVNNPAVLQPISAYDQVYCRREISKGTGVFIPKSSQPRRKNSQGRTSSKISPPSSSSWSHRKISDHQKNPHTRSEATQLSRKCFILPKNL</sequence>
<dbReference type="EMBL" id="JAXQNO010000008">
    <property type="protein sequence ID" value="KAK4793521.1"/>
    <property type="molecule type" value="Genomic_DNA"/>
</dbReference>
<keyword evidence="3" id="KW-1185">Reference proteome</keyword>
<proteinExistence type="predicted"/>
<dbReference type="PANTHER" id="PTHR34956:SF2">
    <property type="entry name" value="OS05G0397300 PROTEIN"/>
    <property type="match status" value="1"/>
</dbReference>
<comment type="caution">
    <text evidence="2">The sequence shown here is derived from an EMBL/GenBank/DDBJ whole genome shotgun (WGS) entry which is preliminary data.</text>
</comment>